<dbReference type="InterPro" id="IPR003439">
    <property type="entry name" value="ABC_transporter-like_ATP-bd"/>
</dbReference>
<organism evidence="6 7">
    <name type="scientific">Cytobacillus solani</name>
    <dbReference type="NCBI Taxonomy" id="1637975"/>
    <lineage>
        <taxon>Bacteria</taxon>
        <taxon>Bacillati</taxon>
        <taxon>Bacillota</taxon>
        <taxon>Bacilli</taxon>
        <taxon>Bacillales</taxon>
        <taxon>Bacillaceae</taxon>
        <taxon>Cytobacillus</taxon>
    </lineage>
</organism>
<dbReference type="Gene3D" id="3.40.50.300">
    <property type="entry name" value="P-loop containing nucleotide triphosphate hydrolases"/>
    <property type="match status" value="1"/>
</dbReference>
<evidence type="ECO:0000313" key="7">
    <source>
        <dbReference type="Proteomes" id="UP000050996"/>
    </source>
</evidence>
<evidence type="ECO:0000259" key="5">
    <source>
        <dbReference type="PROSITE" id="PS50893"/>
    </source>
</evidence>
<dbReference type="GO" id="GO:0016887">
    <property type="term" value="F:ATP hydrolysis activity"/>
    <property type="evidence" value="ECO:0007669"/>
    <property type="project" value="InterPro"/>
</dbReference>
<dbReference type="PROSITE" id="PS00211">
    <property type="entry name" value="ABC_TRANSPORTER_1"/>
    <property type="match status" value="1"/>
</dbReference>
<dbReference type="AlphaFoldDB" id="A0A0Q3VF96"/>
<keyword evidence="4 6" id="KW-0067">ATP-binding</keyword>
<proteinExistence type="inferred from homology"/>
<evidence type="ECO:0000256" key="1">
    <source>
        <dbReference type="ARBA" id="ARBA00005417"/>
    </source>
</evidence>
<dbReference type="PANTHER" id="PTHR42711">
    <property type="entry name" value="ABC TRANSPORTER ATP-BINDING PROTEIN"/>
    <property type="match status" value="1"/>
</dbReference>
<dbReference type="InterPro" id="IPR025302">
    <property type="entry name" value="DrrA1/2-like_C"/>
</dbReference>
<dbReference type="STRING" id="1637975.AN957_02050"/>
<evidence type="ECO:0000256" key="4">
    <source>
        <dbReference type="ARBA" id="ARBA00022840"/>
    </source>
</evidence>
<protein>
    <submittedName>
        <fullName evidence="6">ABC transporter ATP-binding protein</fullName>
    </submittedName>
</protein>
<reference evidence="6 7" key="1">
    <citation type="submission" date="2015-09" db="EMBL/GenBank/DDBJ databases">
        <title>Genome sequencing project for genomic taxonomy and phylogenomics of Bacillus-like bacteria.</title>
        <authorList>
            <person name="Liu B."/>
            <person name="Wang J."/>
            <person name="Zhu Y."/>
            <person name="Liu G."/>
            <person name="Chen Q."/>
            <person name="Chen Z."/>
            <person name="Lan J."/>
            <person name="Che J."/>
            <person name="Ge C."/>
            <person name="Shi H."/>
            <person name="Pan Z."/>
            <person name="Liu X."/>
        </authorList>
    </citation>
    <scope>NUCLEOTIDE SEQUENCE [LARGE SCALE GENOMIC DNA]</scope>
    <source>
        <strain evidence="6 7">FJAT-18043</strain>
    </source>
</reference>
<dbReference type="PATRIC" id="fig|1637975.4.peg.90"/>
<dbReference type="GO" id="GO:0005524">
    <property type="term" value="F:ATP binding"/>
    <property type="evidence" value="ECO:0007669"/>
    <property type="project" value="UniProtKB-KW"/>
</dbReference>
<comment type="similarity">
    <text evidence="1">Belongs to the ABC transporter superfamily.</text>
</comment>
<comment type="caution">
    <text evidence="6">The sequence shown here is derived from an EMBL/GenBank/DDBJ whole genome shotgun (WGS) entry which is preliminary data.</text>
</comment>
<dbReference type="InterPro" id="IPR003593">
    <property type="entry name" value="AAA+_ATPase"/>
</dbReference>
<evidence type="ECO:0000313" key="6">
    <source>
        <dbReference type="EMBL" id="KQL17539.1"/>
    </source>
</evidence>
<gene>
    <name evidence="6" type="ORF">AN957_02050</name>
</gene>
<name>A0A0Q3VF96_9BACI</name>
<dbReference type="PANTHER" id="PTHR42711:SF5">
    <property type="entry name" value="ABC TRANSPORTER ATP-BINDING PROTEIN NATA"/>
    <property type="match status" value="1"/>
</dbReference>
<keyword evidence="2" id="KW-0813">Transport</keyword>
<sequence>MSVLKTTNLIKRFGAFTALDGVNIEVNEGEVYGFIGPNGAGKSTTIRLLLGILKATEGEARIFGMDVWEDAVDIHKRIAYVPGDVNLWPNLTGGEVIDLFVKLRGSNNKSRREELIKKFDLDPSKKCRTYSKGNRQKVALISAFSSDADLYILDEPTSGLDPLMERVFQECVLEAKSTGKSVILSSHILSEVERLCDKVGIIRQGKMIETGTLNELRHLTRTSLAVETKQPLINLNEMRGVHGVEKKDRALSFQVDAEELDNVIKYVSRFGILSLVSTPPTLEDLFMRHYEGAGKTPKAGVGGAK</sequence>
<evidence type="ECO:0000256" key="3">
    <source>
        <dbReference type="ARBA" id="ARBA00022741"/>
    </source>
</evidence>
<dbReference type="EMBL" id="LJIX01000006">
    <property type="protein sequence ID" value="KQL17539.1"/>
    <property type="molecule type" value="Genomic_DNA"/>
</dbReference>
<dbReference type="CDD" id="cd03230">
    <property type="entry name" value="ABC_DR_subfamily_A"/>
    <property type="match status" value="1"/>
</dbReference>
<dbReference type="PROSITE" id="PS50893">
    <property type="entry name" value="ABC_TRANSPORTER_2"/>
    <property type="match status" value="1"/>
</dbReference>
<keyword evidence="7" id="KW-1185">Reference proteome</keyword>
<dbReference type="Pfam" id="PF00005">
    <property type="entry name" value="ABC_tran"/>
    <property type="match status" value="1"/>
</dbReference>
<evidence type="ECO:0000256" key="2">
    <source>
        <dbReference type="ARBA" id="ARBA00022448"/>
    </source>
</evidence>
<dbReference type="SMART" id="SM00382">
    <property type="entry name" value="AAA"/>
    <property type="match status" value="1"/>
</dbReference>
<dbReference type="Proteomes" id="UP000050996">
    <property type="component" value="Unassembled WGS sequence"/>
</dbReference>
<dbReference type="InterPro" id="IPR017871">
    <property type="entry name" value="ABC_transporter-like_CS"/>
</dbReference>
<dbReference type="InterPro" id="IPR027417">
    <property type="entry name" value="P-loop_NTPase"/>
</dbReference>
<dbReference type="Pfam" id="PF13732">
    <property type="entry name" value="DrrA1-3_C"/>
    <property type="match status" value="1"/>
</dbReference>
<dbReference type="InterPro" id="IPR050763">
    <property type="entry name" value="ABC_transporter_ATP-binding"/>
</dbReference>
<accession>A0A0Q3VF96</accession>
<dbReference type="SUPFAM" id="SSF52540">
    <property type="entry name" value="P-loop containing nucleoside triphosphate hydrolases"/>
    <property type="match status" value="1"/>
</dbReference>
<feature type="domain" description="ABC transporter" evidence="5">
    <location>
        <begin position="4"/>
        <end position="229"/>
    </location>
</feature>
<keyword evidence="3" id="KW-0547">Nucleotide-binding</keyword>
<dbReference type="RefSeq" id="WP_053478165.1">
    <property type="nucleotide sequence ID" value="NZ_CP041305.1"/>
</dbReference>